<dbReference type="InterPro" id="IPR016161">
    <property type="entry name" value="Ald_DH/histidinol_DH"/>
</dbReference>
<dbReference type="SUPFAM" id="SSF53720">
    <property type="entry name" value="ALDH-like"/>
    <property type="match status" value="1"/>
</dbReference>
<dbReference type="InterPro" id="IPR015590">
    <property type="entry name" value="Aldehyde_DH_dom"/>
</dbReference>
<comment type="caution">
    <text evidence="5">The sequence shown here is derived from an EMBL/GenBank/DDBJ whole genome shotgun (WGS) entry which is preliminary data.</text>
</comment>
<keyword evidence="6" id="KW-1185">Reference proteome</keyword>
<dbReference type="PROSITE" id="PS00070">
    <property type="entry name" value="ALDEHYDE_DEHYDR_CYS"/>
    <property type="match status" value="1"/>
</dbReference>
<dbReference type="FunFam" id="3.40.605.10:FF:000019">
    <property type="entry name" value="probable aldehyde dehydrogenase"/>
    <property type="match status" value="1"/>
</dbReference>
<evidence type="ECO:0000256" key="2">
    <source>
        <dbReference type="ARBA" id="ARBA00023002"/>
    </source>
</evidence>
<dbReference type="InterPro" id="IPR016162">
    <property type="entry name" value="Ald_DH_N"/>
</dbReference>
<gene>
    <name evidence="5" type="ORF">CJ030_MR4G028385</name>
</gene>
<dbReference type="PANTHER" id="PTHR43521">
    <property type="entry name" value="ALPHA-AMINOADIPIC SEMIALDEHYDE DEHYDROGENASE"/>
    <property type="match status" value="1"/>
</dbReference>
<dbReference type="InterPro" id="IPR016163">
    <property type="entry name" value="Ald_DH_C"/>
</dbReference>
<dbReference type="InterPro" id="IPR016160">
    <property type="entry name" value="Ald_DH_CS_CYS"/>
</dbReference>
<accession>A0A6A1VV64</accession>
<dbReference type="GO" id="GO:0004029">
    <property type="term" value="F:aldehyde dehydrogenase (NAD+) activity"/>
    <property type="evidence" value="ECO:0007669"/>
    <property type="project" value="InterPro"/>
</dbReference>
<dbReference type="Gene3D" id="3.40.309.10">
    <property type="entry name" value="Aldehyde Dehydrogenase, Chain A, domain 2"/>
    <property type="match status" value="1"/>
</dbReference>
<feature type="domain" description="Aldehyde dehydrogenase" evidence="4">
    <location>
        <begin position="405"/>
        <end position="809"/>
    </location>
</feature>
<dbReference type="PANTHER" id="PTHR43521:SF7">
    <property type="entry name" value="DELTA-1-PYRROLINE-5-CARBOXYLATE DEHYDROGENASE 12A1, MITOCHONDRIAL"/>
    <property type="match status" value="1"/>
</dbReference>
<evidence type="ECO:0000256" key="3">
    <source>
        <dbReference type="ARBA" id="ARBA00023027"/>
    </source>
</evidence>
<reference evidence="5 6" key="1">
    <citation type="journal article" date="2019" name="Plant Biotechnol. J.">
        <title>The red bayberry genome and genetic basis of sex determination.</title>
        <authorList>
            <person name="Jia H.M."/>
            <person name="Jia H.J."/>
            <person name="Cai Q.L."/>
            <person name="Wang Y."/>
            <person name="Zhao H.B."/>
            <person name="Yang W.F."/>
            <person name="Wang G.Y."/>
            <person name="Li Y.H."/>
            <person name="Zhan D.L."/>
            <person name="Shen Y.T."/>
            <person name="Niu Q.F."/>
            <person name="Chang L."/>
            <person name="Qiu J."/>
            <person name="Zhao L."/>
            <person name="Xie H.B."/>
            <person name="Fu W.Y."/>
            <person name="Jin J."/>
            <person name="Li X.W."/>
            <person name="Jiao Y."/>
            <person name="Zhou C.C."/>
            <person name="Tu T."/>
            <person name="Chai C.Y."/>
            <person name="Gao J.L."/>
            <person name="Fan L.J."/>
            <person name="van de Weg E."/>
            <person name="Wang J.Y."/>
            <person name="Gao Z.S."/>
        </authorList>
    </citation>
    <scope>NUCLEOTIDE SEQUENCE [LARGE SCALE GENOMIC DNA]</scope>
    <source>
        <tissue evidence="5">Leaves</tissue>
    </source>
</reference>
<evidence type="ECO:0000256" key="1">
    <source>
        <dbReference type="ARBA" id="ARBA00009986"/>
    </source>
</evidence>
<dbReference type="GO" id="GO:0005739">
    <property type="term" value="C:mitochondrion"/>
    <property type="evidence" value="ECO:0007669"/>
    <property type="project" value="TreeGrafter"/>
</dbReference>
<sequence>MVCIRETKWLRTRLGDYRVPSDCILYGPEWQSIAPITLLPFIDDSDNYYGKVIHEYTKELKSMGVVIDFKDGVDFVAAGLYFPGDPSCITPSNVLALLECFRILLQDRNYSFPDSVRTRISKKWLKTYDGYRPPDQCLLFDSKWGSYLKCTDGPFVDEGFYGSNITSYRKELKAIGVVVDVGNGCPLIASQLDFHLEFSSVVRIYNYLMAFNWEPNCEAAKRIWIPNGSEDGEWVSPGECVLRDKDGLFSSQLQVLEKHYEQQLLVFFSSAFHVKHTPSVDDYCELWKVWEGSGNQLSHADCCKFWAYVLKHWNAKTERTLADSLVKLPVGSDSDGILLSDKQDVFIADDLQLKDLFQRSSPNLYLSVHTIPFATLDVEEVSGSQPAEVHNFVQGKWIESSSWNTILDPLNGEPFIKVAEVDETGIKPFVESLSKCPKHGLHNPFKEPERYLLFGDISAKAAHMLSLPKVSDFFTRLIQRVAPKSYQQALGEVQVTQKFLENFSGDQVRFLARSFAVPGNHLGQQSHGFRWPYGPVAIITPFNFPLEIPVLQLMGALYMGNKPVLKVDSKVSIVMEQMMRLLHYCGLPADDADFINADGKTMNKLLLEANPRMTLFTGSSRVADKLAVDLKGRIKLEDAGFDWKILGPDVQEEDYVAWVCDQDAYACSGQKCSAQSMLFMHEPVANLFPSINVDNLVTTLVQNWSRSSLVSKLKDLAEGRKLEDLTIGPVLTFTTEAMLEHTTKLLQIPGSKLLFGGEPLKNHSIPPIYGALKPTAVYVPLEEMLKAKNYELVTREIFGPFQIITEYTRDQLPMVLDALERMHAHLTAAVEVIGKSVNGTTYAGLRARTTGAPQNHWFGPAGDPRGAGIGTPEAIKLVWSCHREIIYDFGPLPNRWAIPPSS</sequence>
<name>A0A6A1VV64_9ROSI</name>
<dbReference type="Gene3D" id="3.40.605.10">
    <property type="entry name" value="Aldehyde Dehydrogenase, Chain A, domain 1"/>
    <property type="match status" value="1"/>
</dbReference>
<keyword evidence="2" id="KW-0560">Oxidoreductase</keyword>
<dbReference type="Pfam" id="PF00171">
    <property type="entry name" value="Aldedh"/>
    <property type="match status" value="1"/>
</dbReference>
<dbReference type="EMBL" id="RXIC02000022">
    <property type="protein sequence ID" value="KAB1216663.1"/>
    <property type="molecule type" value="Genomic_DNA"/>
</dbReference>
<organism evidence="5 6">
    <name type="scientific">Morella rubra</name>
    <name type="common">Chinese bayberry</name>
    <dbReference type="NCBI Taxonomy" id="262757"/>
    <lineage>
        <taxon>Eukaryota</taxon>
        <taxon>Viridiplantae</taxon>
        <taxon>Streptophyta</taxon>
        <taxon>Embryophyta</taxon>
        <taxon>Tracheophyta</taxon>
        <taxon>Spermatophyta</taxon>
        <taxon>Magnoliopsida</taxon>
        <taxon>eudicotyledons</taxon>
        <taxon>Gunneridae</taxon>
        <taxon>Pentapetalae</taxon>
        <taxon>rosids</taxon>
        <taxon>fabids</taxon>
        <taxon>Fagales</taxon>
        <taxon>Myricaceae</taxon>
        <taxon>Morella</taxon>
    </lineage>
</organism>
<dbReference type="GO" id="GO:0003842">
    <property type="term" value="F:L-glutamate gamma-semialdehyde dehydrogenase activity"/>
    <property type="evidence" value="ECO:0007669"/>
    <property type="project" value="TreeGrafter"/>
</dbReference>
<proteinExistence type="inferred from homology"/>
<dbReference type="AlphaFoldDB" id="A0A6A1VV64"/>
<evidence type="ECO:0000259" key="4">
    <source>
        <dbReference type="Pfam" id="PF00171"/>
    </source>
</evidence>
<evidence type="ECO:0000313" key="6">
    <source>
        <dbReference type="Proteomes" id="UP000516437"/>
    </source>
</evidence>
<protein>
    <submittedName>
        <fullName evidence="5">Delta-1-pyrroline-5-carboxylate dehydrogenase 12A1, mitochondrial</fullName>
    </submittedName>
</protein>
<dbReference type="InterPro" id="IPR044638">
    <property type="entry name" value="ALDH7A1-like"/>
</dbReference>
<dbReference type="OrthoDB" id="440325at2759"/>
<dbReference type="Proteomes" id="UP000516437">
    <property type="component" value="Chromosome 4"/>
</dbReference>
<dbReference type="GO" id="GO:0010133">
    <property type="term" value="P:L-proline catabolic process to L-glutamate"/>
    <property type="evidence" value="ECO:0007669"/>
    <property type="project" value="TreeGrafter"/>
</dbReference>
<evidence type="ECO:0000313" key="5">
    <source>
        <dbReference type="EMBL" id="KAB1216663.1"/>
    </source>
</evidence>
<comment type="similarity">
    <text evidence="1">Belongs to the aldehyde dehydrogenase family.</text>
</comment>
<keyword evidence="3" id="KW-0520">NAD</keyword>